<evidence type="ECO:0000256" key="1">
    <source>
        <dbReference type="SAM" id="MobiDB-lite"/>
    </source>
</evidence>
<evidence type="ECO:0000313" key="3">
    <source>
        <dbReference type="EMBL" id="AVJ25910.1"/>
    </source>
</evidence>
<dbReference type="GO" id="GO:0009253">
    <property type="term" value="P:peptidoglycan catabolic process"/>
    <property type="evidence" value="ECO:0007669"/>
    <property type="project" value="InterPro"/>
</dbReference>
<feature type="compositionally biased region" description="Basic and acidic residues" evidence="1">
    <location>
        <begin position="134"/>
        <end position="143"/>
    </location>
</feature>
<dbReference type="SUPFAM" id="SSF55846">
    <property type="entry name" value="N-acetylmuramoyl-L-alanine amidase-like"/>
    <property type="match status" value="1"/>
</dbReference>
<dbReference type="InterPro" id="IPR002502">
    <property type="entry name" value="Amidase_domain"/>
</dbReference>
<dbReference type="GO" id="GO:0008745">
    <property type="term" value="F:N-acetylmuramoyl-L-alanine amidase activity"/>
    <property type="evidence" value="ECO:0007669"/>
    <property type="project" value="InterPro"/>
</dbReference>
<feature type="region of interest" description="Disordered" evidence="1">
    <location>
        <begin position="189"/>
        <end position="213"/>
    </location>
</feature>
<protein>
    <recommendedName>
        <fullName evidence="2">N-acetylmuramoyl-L-alanine amidase domain-containing protein</fullName>
    </recommendedName>
</protein>
<feature type="region of interest" description="Disordered" evidence="1">
    <location>
        <begin position="121"/>
        <end position="143"/>
    </location>
</feature>
<dbReference type="Gene3D" id="3.40.80.10">
    <property type="entry name" value="Peptidoglycan recognition protein-like"/>
    <property type="match status" value="1"/>
</dbReference>
<evidence type="ECO:0000313" key="4">
    <source>
        <dbReference type="Proteomes" id="UP000239477"/>
    </source>
</evidence>
<organism evidence="3 4">
    <name type="scientific">Achromobacter spanius</name>
    <dbReference type="NCBI Taxonomy" id="217203"/>
    <lineage>
        <taxon>Bacteria</taxon>
        <taxon>Pseudomonadati</taxon>
        <taxon>Pseudomonadota</taxon>
        <taxon>Betaproteobacteria</taxon>
        <taxon>Burkholderiales</taxon>
        <taxon>Alcaligenaceae</taxon>
        <taxon>Achromobacter</taxon>
    </lineage>
</organism>
<dbReference type="Pfam" id="PF01510">
    <property type="entry name" value="Amidase_2"/>
    <property type="match status" value="1"/>
</dbReference>
<accession>A0A2S0I1L1</accession>
<sequence length="484" mass="52513">MARCPFATWRPISGSSGPHLGGPFKIVHHTTEGSTAQGAMDAFRRNRSDPHFTVDATTIFQHVDTADGARALRNDAGGVQTNRDSAVQIELVGFAHLPKDSRALTNVARLCRWIEAQHDIPRKWPSGRPLPAKNGKDPGGHNRDPAIWDSASGHFGHCHVPENSHWDPAYSAAEADFILAATFSEDGALVSPAPPPRPAARRASKSAMPTSTMPDHGVNAVGIHGYLNDLAVQTLEPPGMPVARRRAPAKRSGAVLRAGAAGKTARQAPQASINAGSVLSFASGLQEQERGDVLYSLQLAQRAASAAHDRFTQSQAWYQTYVEVLENLGWTSGQMSFTHHEEDEREFRMDQVAVDLLLAVARRDQLAVLDQAVTALGQLAEDDDTVKLFDFHASSQSGGNFQLGAVQRDRGGGLSMALGAYYFRAVDSRKRFLFAQWGARQVNFWACAQRLTLNAALYEQLRDDVQAKLAADAPRYIASLKLAS</sequence>
<feature type="domain" description="N-acetylmuramoyl-L-alanine amidase" evidence="2">
    <location>
        <begin position="26"/>
        <end position="168"/>
    </location>
</feature>
<evidence type="ECO:0000259" key="2">
    <source>
        <dbReference type="Pfam" id="PF01510"/>
    </source>
</evidence>
<name>A0A2S0I1L1_9BURK</name>
<dbReference type="AlphaFoldDB" id="A0A2S0I1L1"/>
<proteinExistence type="predicted"/>
<dbReference type="RefSeq" id="WP_199778231.1">
    <property type="nucleotide sequence ID" value="NZ_CP023270.1"/>
</dbReference>
<gene>
    <name evidence="3" type="ORF">CLM73_01560</name>
</gene>
<keyword evidence="4" id="KW-1185">Reference proteome</keyword>
<dbReference type="InterPro" id="IPR036505">
    <property type="entry name" value="Amidase/PGRP_sf"/>
</dbReference>
<dbReference type="Proteomes" id="UP000239477">
    <property type="component" value="Chromosome"/>
</dbReference>
<reference evidence="3 4" key="1">
    <citation type="submission" date="2017-09" db="EMBL/GenBank/DDBJ databases">
        <title>Genomic, metabolic, and phenotypic characteristics of bacterial isolates from the natural microbiome of the model nematode Caenorhabditis elegans.</title>
        <authorList>
            <person name="Zimmermann J."/>
            <person name="Obeng N."/>
            <person name="Yang W."/>
            <person name="Obeng O."/>
            <person name="Kissoyan K."/>
            <person name="Pees B."/>
            <person name="Dirksen P."/>
            <person name="Hoppner M."/>
            <person name="Franke A."/>
            <person name="Rosenstiel P."/>
            <person name="Leippe M."/>
            <person name="Dierking K."/>
            <person name="Kaleta C."/>
            <person name="Schulenburg H."/>
        </authorList>
    </citation>
    <scope>NUCLEOTIDE SEQUENCE [LARGE SCALE GENOMIC DNA]</scope>
    <source>
        <strain evidence="3 4">MYb73</strain>
    </source>
</reference>
<dbReference type="EMBL" id="CP023270">
    <property type="protein sequence ID" value="AVJ25910.1"/>
    <property type="molecule type" value="Genomic_DNA"/>
</dbReference>